<dbReference type="GO" id="GO:0033388">
    <property type="term" value="P:putrescine biosynthetic process from arginine"/>
    <property type="evidence" value="ECO:0007669"/>
    <property type="project" value="TreeGrafter"/>
</dbReference>
<evidence type="ECO:0000259" key="2">
    <source>
        <dbReference type="PROSITE" id="PS50263"/>
    </source>
</evidence>
<dbReference type="InterPro" id="IPR050345">
    <property type="entry name" value="Aliph_Amidase/BUP"/>
</dbReference>
<keyword evidence="1 3" id="KW-0378">Hydrolase</keyword>
<reference evidence="3 4" key="1">
    <citation type="submission" date="2016-07" db="EMBL/GenBank/DDBJ databases">
        <title>Comparative genomics of the Campylobacter concisus group.</title>
        <authorList>
            <person name="Miller W.G."/>
            <person name="Yee E."/>
            <person name="Chapman M.H."/>
            <person name="Huynh S."/>
            <person name="Bono J.L."/>
            <person name="On S.L.W."/>
            <person name="StLeger J."/>
            <person name="Foster G."/>
            <person name="Parker C.T."/>
        </authorList>
    </citation>
    <scope>NUCLEOTIDE SEQUENCE [LARGE SCALE GENOMIC DNA]</scope>
    <source>
        <strain evidence="3 4">CCUG 21559</strain>
    </source>
</reference>
<sequence>MSKIALLQLATLPLSQSRLDYYLKICKDKGANLVVLGEYVLNSFFKELETAQPNIIKQQSEEKKQTLCELSKKYDITIIAPIIMPLKSGFIKCMAKFENAQVKFTKQQILMPYSHWNEAKFFANKSEKLNFLTFKYENLKIGVAFGFEAHFDVTFLNLMSKKIDVLLLPTASTFESNKRWEELLKMRAFTNNIYILRVNRIGSYKPKPKCQSGDEIWKFYGDSFVVSPFGEIANRLGNDEGILIANIDKKELLNAKATWCFSVLSGKILC</sequence>
<dbReference type="InterPro" id="IPR036526">
    <property type="entry name" value="C-N_Hydrolase_sf"/>
</dbReference>
<dbReference type="AlphaFoldDB" id="A0A6G5QGD2"/>
<dbReference type="GO" id="GO:0050126">
    <property type="term" value="F:N-carbamoylputrescine amidase activity"/>
    <property type="evidence" value="ECO:0007669"/>
    <property type="project" value="TreeGrafter"/>
</dbReference>
<name>A0A6G5QGD2_9BACT</name>
<feature type="domain" description="CN hydrolase" evidence="2">
    <location>
        <begin position="1"/>
        <end position="249"/>
    </location>
</feature>
<dbReference type="PANTHER" id="PTHR43674">
    <property type="entry name" value="NITRILASE C965.09-RELATED"/>
    <property type="match status" value="1"/>
</dbReference>
<proteinExistence type="predicted"/>
<protein>
    <submittedName>
        <fullName evidence="3">Hydrolase, carbon-nitrogen family</fullName>
    </submittedName>
</protein>
<dbReference type="RefSeq" id="WP_171993723.1">
    <property type="nucleotide sequence ID" value="NZ_CP012542.1"/>
</dbReference>
<dbReference type="CDD" id="cd07197">
    <property type="entry name" value="nitrilase"/>
    <property type="match status" value="1"/>
</dbReference>
<dbReference type="EMBL" id="CP012542">
    <property type="protein sequence ID" value="QCD44730.1"/>
    <property type="molecule type" value="Genomic_DNA"/>
</dbReference>
<dbReference type="InterPro" id="IPR003010">
    <property type="entry name" value="C-N_Hydrolase"/>
</dbReference>
<dbReference type="PANTHER" id="PTHR43674:SF2">
    <property type="entry name" value="BETA-UREIDOPROPIONASE"/>
    <property type="match status" value="1"/>
</dbReference>
<keyword evidence="4" id="KW-1185">Reference proteome</keyword>
<dbReference type="SUPFAM" id="SSF56317">
    <property type="entry name" value="Carbon-nitrogen hydrolase"/>
    <property type="match status" value="1"/>
</dbReference>
<organism evidence="3 4">
    <name type="scientific">Campylobacter mucosalis CCUG 21559</name>
    <dbReference type="NCBI Taxonomy" id="1032067"/>
    <lineage>
        <taxon>Bacteria</taxon>
        <taxon>Pseudomonadati</taxon>
        <taxon>Campylobacterota</taxon>
        <taxon>Epsilonproteobacteria</taxon>
        <taxon>Campylobacterales</taxon>
        <taxon>Campylobacteraceae</taxon>
        <taxon>Campylobacter</taxon>
    </lineage>
</organism>
<evidence type="ECO:0000313" key="4">
    <source>
        <dbReference type="Proteomes" id="UP000503264"/>
    </source>
</evidence>
<evidence type="ECO:0000313" key="3">
    <source>
        <dbReference type="EMBL" id="QCD44730.1"/>
    </source>
</evidence>
<accession>A0A6G5QGD2</accession>
<dbReference type="PROSITE" id="PS50263">
    <property type="entry name" value="CN_HYDROLASE"/>
    <property type="match status" value="1"/>
</dbReference>
<dbReference type="Gene3D" id="3.60.110.10">
    <property type="entry name" value="Carbon-nitrogen hydrolase"/>
    <property type="match status" value="1"/>
</dbReference>
<dbReference type="Proteomes" id="UP000503264">
    <property type="component" value="Chromosome"/>
</dbReference>
<dbReference type="Pfam" id="PF00795">
    <property type="entry name" value="CN_hydrolase"/>
    <property type="match status" value="1"/>
</dbReference>
<gene>
    <name evidence="3" type="ORF">CMUC_0941</name>
</gene>
<evidence type="ECO:0000256" key="1">
    <source>
        <dbReference type="ARBA" id="ARBA00022801"/>
    </source>
</evidence>